<comment type="caution">
    <text evidence="1">The sequence shown here is derived from an EMBL/GenBank/DDBJ whole genome shotgun (WGS) entry which is preliminary data.</text>
</comment>
<dbReference type="AlphaFoldDB" id="S3K4R0"/>
<evidence type="ECO:0000313" key="2">
    <source>
        <dbReference type="Proteomes" id="UP000014541"/>
    </source>
</evidence>
<dbReference type="Proteomes" id="UP000014541">
    <property type="component" value="Unassembled WGS sequence"/>
</dbReference>
<protein>
    <submittedName>
        <fullName evidence="1">Uncharacterized protein</fullName>
    </submittedName>
</protein>
<accession>S3K4R0</accession>
<dbReference type="STRING" id="1125699.HMPREF9194_02331"/>
<dbReference type="PATRIC" id="fig|1125699.3.peg.2347"/>
<reference evidence="1 2" key="1">
    <citation type="submission" date="2013-04" db="EMBL/GenBank/DDBJ databases">
        <title>The Genome Sequence of Treponema maltophilum ATCC 51939.</title>
        <authorList>
            <consortium name="The Broad Institute Genomics Platform"/>
            <person name="Earl A."/>
            <person name="Ward D."/>
            <person name="Feldgarden M."/>
            <person name="Gevers D."/>
            <person name="Leonetti C."/>
            <person name="Blanton J.M."/>
            <person name="Dewhirst F.E."/>
            <person name="Izard J."/>
            <person name="Walker B."/>
            <person name="Young S."/>
            <person name="Zeng Q."/>
            <person name="Gargeya S."/>
            <person name="Fitzgerald M."/>
            <person name="Haas B."/>
            <person name="Abouelleil A."/>
            <person name="Allen A.W."/>
            <person name="Alvarado L."/>
            <person name="Arachchi H.M."/>
            <person name="Berlin A.M."/>
            <person name="Chapman S.B."/>
            <person name="Gainer-Dewar J."/>
            <person name="Goldberg J."/>
            <person name="Griggs A."/>
            <person name="Gujja S."/>
            <person name="Hansen M."/>
            <person name="Howarth C."/>
            <person name="Imamovic A."/>
            <person name="Ireland A."/>
            <person name="Larimer J."/>
            <person name="McCowan C."/>
            <person name="Murphy C."/>
            <person name="Pearson M."/>
            <person name="Poon T.W."/>
            <person name="Priest M."/>
            <person name="Roberts A."/>
            <person name="Saif S."/>
            <person name="Shea T."/>
            <person name="Sisk P."/>
            <person name="Sykes S."/>
            <person name="Wortman J."/>
            <person name="Nusbaum C."/>
            <person name="Birren B."/>
        </authorList>
    </citation>
    <scope>NUCLEOTIDE SEQUENCE [LARGE SCALE GENOMIC DNA]</scope>
    <source>
        <strain evidence="1 2">ATCC 51939</strain>
    </source>
</reference>
<dbReference type="HOGENOM" id="CLU_1293872_0_0_12"/>
<proteinExistence type="predicted"/>
<dbReference type="EMBL" id="ATFF01000006">
    <property type="protein sequence ID" value="EPF31976.1"/>
    <property type="molecule type" value="Genomic_DNA"/>
</dbReference>
<name>S3K4R0_TREMA</name>
<evidence type="ECO:0000313" key="1">
    <source>
        <dbReference type="EMBL" id="EPF31976.1"/>
    </source>
</evidence>
<keyword evidence="2" id="KW-1185">Reference proteome</keyword>
<organism evidence="1 2">
    <name type="scientific">Treponema maltophilum ATCC 51939</name>
    <dbReference type="NCBI Taxonomy" id="1125699"/>
    <lineage>
        <taxon>Bacteria</taxon>
        <taxon>Pseudomonadati</taxon>
        <taxon>Spirochaetota</taxon>
        <taxon>Spirochaetia</taxon>
        <taxon>Spirochaetales</taxon>
        <taxon>Treponemataceae</taxon>
        <taxon>Treponema</taxon>
    </lineage>
</organism>
<dbReference type="eggNOG" id="ENOG5031HIW">
    <property type="taxonomic scope" value="Bacteria"/>
</dbReference>
<sequence>MKLKRTKLIVLCLVSLSAVYFTGCITLFEAIVNQSQRDALVKDAKGTPEDSVVIYGGWAAVGKMFQANTSKAPNPASFYTEKDWSVSTPLVPGGRYREYFDVSVVNTGNTVTTTYYVYGLNGNTESEFIAPEKAGIYYYGDSLLNLQSKKINNQSKNKTAKQLRDDELKALKNAYRVYAKTAWGPLFKARMEELKNEK</sequence>
<gene>
    <name evidence="1" type="ORF">HMPREF9194_02331</name>
</gene>